<protein>
    <submittedName>
        <fullName evidence="2">DUF3883 domain-containing protein</fullName>
    </submittedName>
</protein>
<name>A0ABY3QGV5_9BRAD</name>
<evidence type="ECO:0000313" key="3">
    <source>
        <dbReference type="Proteomes" id="UP001430990"/>
    </source>
</evidence>
<evidence type="ECO:0000259" key="1">
    <source>
        <dbReference type="Pfam" id="PF13020"/>
    </source>
</evidence>
<accession>A0ABY3QGV5</accession>
<dbReference type="EMBL" id="CP088100">
    <property type="protein sequence ID" value="UFW85068.1"/>
    <property type="molecule type" value="Genomic_DNA"/>
</dbReference>
<dbReference type="Pfam" id="PF13020">
    <property type="entry name" value="NOV_C"/>
    <property type="match status" value="1"/>
</dbReference>
<dbReference type="InterPro" id="IPR024975">
    <property type="entry name" value="NOV_C"/>
</dbReference>
<organism evidence="2 3">
    <name type="scientific">Bradyrhizobium barranii</name>
    <dbReference type="NCBI Taxonomy" id="2992140"/>
    <lineage>
        <taxon>Bacteria</taxon>
        <taxon>Pseudomonadati</taxon>
        <taxon>Pseudomonadota</taxon>
        <taxon>Alphaproteobacteria</taxon>
        <taxon>Hyphomicrobiales</taxon>
        <taxon>Nitrobacteraceae</taxon>
        <taxon>Bradyrhizobium</taxon>
    </lineage>
</organism>
<dbReference type="RefSeq" id="WP_231143004.1">
    <property type="nucleotide sequence ID" value="NZ_CP088100.1"/>
</dbReference>
<feature type="domain" description="Protein NO VEIN C-terminal" evidence="1">
    <location>
        <begin position="146"/>
        <end position="238"/>
    </location>
</feature>
<evidence type="ECO:0000313" key="2">
    <source>
        <dbReference type="EMBL" id="UFW85068.1"/>
    </source>
</evidence>
<proteinExistence type="predicted"/>
<gene>
    <name evidence="2" type="ORF">BjapCC829_34885</name>
</gene>
<dbReference type="Proteomes" id="UP001430990">
    <property type="component" value="Chromosome"/>
</dbReference>
<sequence length="261" mass="30050">MVANYFLMLERERAGDKVNKADLYRMLAPEVGRSEKSIEWKLRNVSAVLDELGIAWIPGLRPAHNYQDALVEAVEAQLGQHPKILIDPVSVKPRFTSAGEPMLVSPPAFLNSDLQDRHPALRRLVSKYDPAARDELNRSLGRAGEEMVFRFEFDRLCRAGRRDLAKEMDWPADRGEDDRGYDIRSFESDGEERLLEIKTTNGHARTRFWLSRTQYEVAGQNPTYRIRRVFHFRNGAEMFDIKPPLDAGLRLIPEKYVAVPR</sequence>
<reference evidence="2" key="1">
    <citation type="submission" date="2021-11" db="EMBL/GenBank/DDBJ databases">
        <title>Australian commercial rhizobial inoculants.</title>
        <authorList>
            <person name="Kohlmeier M.G."/>
            <person name="O'Hara G.W."/>
            <person name="Colombi E."/>
            <person name="Ramsay J.P."/>
            <person name="Terpolilli J."/>
        </authorList>
    </citation>
    <scope>NUCLEOTIDE SEQUENCE</scope>
    <source>
        <strain evidence="2">CC829</strain>
    </source>
</reference>
<keyword evidence="3" id="KW-1185">Reference proteome</keyword>